<feature type="transmembrane region" description="Helical" evidence="5">
    <location>
        <begin position="343"/>
        <end position="363"/>
    </location>
</feature>
<feature type="transmembrane region" description="Helical" evidence="5">
    <location>
        <begin position="212"/>
        <end position="238"/>
    </location>
</feature>
<keyword evidence="3 5" id="KW-1133">Transmembrane helix</keyword>
<feature type="transmembrane region" description="Helical" evidence="5">
    <location>
        <begin position="181"/>
        <end position="200"/>
    </location>
</feature>
<dbReference type="STRING" id="1797259.A2989_02465"/>
<accession>A0A1F4ZB69</accession>
<evidence type="ECO:0000256" key="5">
    <source>
        <dbReference type="SAM" id="Phobius"/>
    </source>
</evidence>
<keyword evidence="4 5" id="KW-0472">Membrane</keyword>
<comment type="caution">
    <text evidence="7">The sequence shown here is derived from an EMBL/GenBank/DDBJ whole genome shotgun (WGS) entry which is preliminary data.</text>
</comment>
<comment type="subcellular location">
    <subcellularLocation>
        <location evidence="1">Membrane</location>
        <topology evidence="1">Multi-pass membrane protein</topology>
    </subcellularLocation>
</comment>
<sequence length="428" mass="47269">MPKYSYFLIALILMLVPLYPKFPLLGISGTFVSVRLEDFVLAAIFLFWLVSRIKSLRELAHLPTHRAILLYLGVGVTALFSGIFLTKTASTSLGLLHWIRRVEYMAVFFVAFDFLKSRAQLFFLTRTLILVSLLVGLYGLGQQFLGLPVISTTNTEFAKGLALSLGPGARINSTFAGHYDLAAYSVFPLLLILGLLILPGTKFKFLLIANGLVIYWSLLLSASRVTFAAFFLTAGLFILVMRKYFWLAPLAVIAVISILVTPQLLGRYREFVINHLITGVPSAHAQAVDEETADALKPPSVPEDRSLNIRLKAEWPRALRSFWKNPVFGTGFSSVGLATDNDYLRSLAETGALGFAALGLIILRFLKSSFRYLISPPQTFESVFIASITFGLVGLLLNAVFIDVFEASKVAIVTWTLLGLAEKTKTLI</sequence>
<dbReference type="InterPro" id="IPR051533">
    <property type="entry name" value="WaaL-like"/>
</dbReference>
<evidence type="ECO:0000256" key="3">
    <source>
        <dbReference type="ARBA" id="ARBA00022989"/>
    </source>
</evidence>
<reference evidence="7 8" key="1">
    <citation type="journal article" date="2016" name="Nat. Commun.">
        <title>Thousands of microbial genomes shed light on interconnected biogeochemical processes in an aquifer system.</title>
        <authorList>
            <person name="Anantharaman K."/>
            <person name="Brown C.T."/>
            <person name="Hug L.A."/>
            <person name="Sharon I."/>
            <person name="Castelle C.J."/>
            <person name="Probst A.J."/>
            <person name="Thomas B.C."/>
            <person name="Singh A."/>
            <person name="Wilkins M.J."/>
            <person name="Karaoz U."/>
            <person name="Brodie E.L."/>
            <person name="Williams K.H."/>
            <person name="Hubbard S.S."/>
            <person name="Banfield J.F."/>
        </authorList>
    </citation>
    <scope>NUCLEOTIDE SEQUENCE [LARGE SCALE GENOMIC DNA]</scope>
</reference>
<dbReference type="GO" id="GO:0016020">
    <property type="term" value="C:membrane"/>
    <property type="evidence" value="ECO:0007669"/>
    <property type="project" value="UniProtKB-SubCell"/>
</dbReference>
<evidence type="ECO:0000256" key="2">
    <source>
        <dbReference type="ARBA" id="ARBA00022692"/>
    </source>
</evidence>
<dbReference type="EMBL" id="MEXN01000006">
    <property type="protein sequence ID" value="OGD03468.1"/>
    <property type="molecule type" value="Genomic_DNA"/>
</dbReference>
<dbReference type="Proteomes" id="UP000177080">
    <property type="component" value="Unassembled WGS sequence"/>
</dbReference>
<evidence type="ECO:0000256" key="1">
    <source>
        <dbReference type="ARBA" id="ARBA00004141"/>
    </source>
</evidence>
<feature type="domain" description="O-antigen ligase-related" evidence="6">
    <location>
        <begin position="215"/>
        <end position="358"/>
    </location>
</feature>
<dbReference type="InterPro" id="IPR007016">
    <property type="entry name" value="O-antigen_ligase-rel_domated"/>
</dbReference>
<protein>
    <recommendedName>
        <fullName evidence="6">O-antigen ligase-related domain-containing protein</fullName>
    </recommendedName>
</protein>
<keyword evidence="2 5" id="KW-0812">Transmembrane</keyword>
<dbReference type="PANTHER" id="PTHR37422:SF13">
    <property type="entry name" value="LIPOPOLYSACCHARIDE BIOSYNTHESIS PROTEIN PA4999-RELATED"/>
    <property type="match status" value="1"/>
</dbReference>
<feature type="transmembrane region" description="Helical" evidence="5">
    <location>
        <begin position="68"/>
        <end position="86"/>
    </location>
</feature>
<dbReference type="AlphaFoldDB" id="A0A1F4ZB69"/>
<evidence type="ECO:0000259" key="6">
    <source>
        <dbReference type="Pfam" id="PF04932"/>
    </source>
</evidence>
<feature type="transmembrane region" description="Helical" evidence="5">
    <location>
        <begin position="7"/>
        <end position="27"/>
    </location>
</feature>
<dbReference type="PANTHER" id="PTHR37422">
    <property type="entry name" value="TEICHURONIC ACID BIOSYNTHESIS PROTEIN TUAE"/>
    <property type="match status" value="1"/>
</dbReference>
<evidence type="ECO:0000313" key="7">
    <source>
        <dbReference type="EMBL" id="OGD03468.1"/>
    </source>
</evidence>
<evidence type="ECO:0000256" key="4">
    <source>
        <dbReference type="ARBA" id="ARBA00023136"/>
    </source>
</evidence>
<evidence type="ECO:0000313" key="8">
    <source>
        <dbReference type="Proteomes" id="UP000177080"/>
    </source>
</evidence>
<dbReference type="Pfam" id="PF04932">
    <property type="entry name" value="Wzy_C"/>
    <property type="match status" value="1"/>
</dbReference>
<name>A0A1F4ZB69_9BACT</name>
<feature type="transmembrane region" description="Helical" evidence="5">
    <location>
        <begin position="122"/>
        <end position="141"/>
    </location>
</feature>
<feature type="transmembrane region" description="Helical" evidence="5">
    <location>
        <begin position="39"/>
        <end position="56"/>
    </location>
</feature>
<feature type="transmembrane region" description="Helical" evidence="5">
    <location>
        <begin position="383"/>
        <end position="405"/>
    </location>
</feature>
<proteinExistence type="predicted"/>
<gene>
    <name evidence="7" type="ORF">A2989_02465</name>
</gene>
<feature type="transmembrane region" description="Helical" evidence="5">
    <location>
        <begin position="98"/>
        <end position="115"/>
    </location>
</feature>
<feature type="transmembrane region" description="Helical" evidence="5">
    <location>
        <begin position="244"/>
        <end position="265"/>
    </location>
</feature>
<organism evidence="7 8">
    <name type="scientific">Candidatus Amesbacteria bacterium RIFCSPLOWO2_01_FULL_48_25</name>
    <dbReference type="NCBI Taxonomy" id="1797259"/>
    <lineage>
        <taxon>Bacteria</taxon>
        <taxon>Candidatus Amesiibacteriota</taxon>
    </lineage>
</organism>